<dbReference type="RefSeq" id="WP_092014105.1">
    <property type="nucleotide sequence ID" value="NZ_FOXH01000003.1"/>
</dbReference>
<keyword evidence="2" id="KW-0732">Signal</keyword>
<keyword evidence="4" id="KW-0449">Lipoprotein</keyword>
<reference evidence="4 5" key="1">
    <citation type="submission" date="2016-10" db="EMBL/GenBank/DDBJ databases">
        <authorList>
            <person name="de Groot N.N."/>
        </authorList>
    </citation>
    <scope>NUCLEOTIDE SEQUENCE [LARGE SCALE GENOMIC DNA]</scope>
    <source>
        <strain evidence="5">E92,LMG 26720,CCM 7988</strain>
    </source>
</reference>
<dbReference type="SUPFAM" id="SSF56436">
    <property type="entry name" value="C-type lectin-like"/>
    <property type="match status" value="1"/>
</dbReference>
<dbReference type="Proteomes" id="UP000199306">
    <property type="component" value="Unassembled WGS sequence"/>
</dbReference>
<dbReference type="InterPro" id="IPR051043">
    <property type="entry name" value="Sulfatase_Mod_Factor_Kinase"/>
</dbReference>
<feature type="chain" id="PRO_5011768188" evidence="2">
    <location>
        <begin position="22"/>
        <end position="414"/>
    </location>
</feature>
<dbReference type="InterPro" id="IPR016187">
    <property type="entry name" value="CTDL_fold"/>
</dbReference>
<dbReference type="PROSITE" id="PS51257">
    <property type="entry name" value="PROKAR_LIPOPROTEIN"/>
    <property type="match status" value="1"/>
</dbReference>
<proteinExistence type="predicted"/>
<feature type="domain" description="Sulfatase-modifying factor enzyme-like" evidence="3">
    <location>
        <begin position="61"/>
        <end position="406"/>
    </location>
</feature>
<name>A0A1I5QFB7_9BACT</name>
<evidence type="ECO:0000259" key="3">
    <source>
        <dbReference type="Pfam" id="PF03781"/>
    </source>
</evidence>
<sequence length="414" mass="46259">MKLSIKSLAVLLIGLALVSSCKSKKATSVKLGKNSTATGISYNKKGGFQVDKSFKGQPTGPNLVFIEGGRFTMGSLEEDVLNSRDNLERTVSVQSFYMDETEIANVHYLEYLNSIQKDSTQEFYESALPDTLVWKNELAFNDSYVEQYLRYPGFRMYPVVGVSWVQANDYCNWRTAAVNMDLAMKGAKSPKKAKGTKAKKGKAEQVTAAPTNQGGRLAIESGKVLPSYRLPSEAEWEYAAKAMIGTQQEDENQTNQRIYPWDGPNMRSARGRKKGTMLANFKRGRGDYAGIAGKSNDGAIITTEVYTYPPNDFGLYQMAGNVNEWVYDLYRPLSYQDINDLNPIRRNDFLDKEGTYDKAHNNSLIDNKSRVFKGGSWADIAYWLAPGTRRFLDQDSATSTIGFRCAMIRAGTNK</sequence>
<dbReference type="NCBIfam" id="TIGR03530">
    <property type="entry name" value="GldJ_short"/>
    <property type="match status" value="1"/>
</dbReference>
<evidence type="ECO:0000313" key="5">
    <source>
        <dbReference type="Proteomes" id="UP000199306"/>
    </source>
</evidence>
<evidence type="ECO:0000313" key="4">
    <source>
        <dbReference type="EMBL" id="SFP44751.1"/>
    </source>
</evidence>
<evidence type="ECO:0000256" key="2">
    <source>
        <dbReference type="SAM" id="SignalP"/>
    </source>
</evidence>
<dbReference type="EMBL" id="FOXH01000003">
    <property type="protein sequence ID" value="SFP44751.1"/>
    <property type="molecule type" value="Genomic_DNA"/>
</dbReference>
<feature type="compositionally biased region" description="Basic residues" evidence="1">
    <location>
        <begin position="189"/>
        <end position="200"/>
    </location>
</feature>
<feature type="signal peptide" evidence="2">
    <location>
        <begin position="1"/>
        <end position="21"/>
    </location>
</feature>
<dbReference type="PANTHER" id="PTHR23150">
    <property type="entry name" value="SULFATASE MODIFYING FACTOR 1, 2"/>
    <property type="match status" value="1"/>
</dbReference>
<dbReference type="Gene3D" id="3.90.1580.10">
    <property type="entry name" value="paralog of FGE (formylglycine-generating enzyme)"/>
    <property type="match status" value="1"/>
</dbReference>
<dbReference type="AlphaFoldDB" id="A0A1I5QFB7"/>
<evidence type="ECO:0000256" key="1">
    <source>
        <dbReference type="SAM" id="MobiDB-lite"/>
    </source>
</evidence>
<dbReference type="Pfam" id="PF03781">
    <property type="entry name" value="FGE-sulfatase"/>
    <property type="match status" value="1"/>
</dbReference>
<protein>
    <submittedName>
        <fullName evidence="4">Gliding motility-associated lipoprotein GldJ/gliding motility-associated lipoprotein GldJ,TIGR03530</fullName>
    </submittedName>
</protein>
<gene>
    <name evidence="4" type="ORF">SAMN04515674_103159</name>
</gene>
<dbReference type="OrthoDB" id="1491336at2"/>
<feature type="region of interest" description="Disordered" evidence="1">
    <location>
        <begin position="247"/>
        <end position="270"/>
    </location>
</feature>
<dbReference type="InterPro" id="IPR005532">
    <property type="entry name" value="SUMF_dom"/>
</dbReference>
<dbReference type="InterPro" id="IPR019868">
    <property type="entry name" value="Glid_motil-assoc_GldJ-short"/>
</dbReference>
<dbReference type="STRING" id="1079859.SAMN04515674_103159"/>
<organism evidence="4 5">
    <name type="scientific">Pseudarcicella hirudinis</name>
    <dbReference type="NCBI Taxonomy" id="1079859"/>
    <lineage>
        <taxon>Bacteria</taxon>
        <taxon>Pseudomonadati</taxon>
        <taxon>Bacteroidota</taxon>
        <taxon>Cytophagia</taxon>
        <taxon>Cytophagales</taxon>
        <taxon>Flectobacillaceae</taxon>
        <taxon>Pseudarcicella</taxon>
    </lineage>
</organism>
<dbReference type="InterPro" id="IPR042095">
    <property type="entry name" value="SUMF_sf"/>
</dbReference>
<dbReference type="PANTHER" id="PTHR23150:SF19">
    <property type="entry name" value="FORMYLGLYCINE-GENERATING ENZYME"/>
    <property type="match status" value="1"/>
</dbReference>
<accession>A0A1I5QFB7</accession>
<dbReference type="GO" id="GO:0120147">
    <property type="term" value="F:formylglycine-generating oxidase activity"/>
    <property type="evidence" value="ECO:0007669"/>
    <property type="project" value="TreeGrafter"/>
</dbReference>
<feature type="region of interest" description="Disordered" evidence="1">
    <location>
        <begin position="189"/>
        <end position="209"/>
    </location>
</feature>
<keyword evidence="5" id="KW-1185">Reference proteome</keyword>